<protein>
    <recommendedName>
        <fullName evidence="3">FAM86 N-terminal domain-containing protein</fullName>
    </recommendedName>
</protein>
<dbReference type="Gene3D" id="3.40.50.150">
    <property type="entry name" value="Vaccinia Virus protein VP39"/>
    <property type="match status" value="1"/>
</dbReference>
<comment type="caution">
    <text evidence="1">The sequence shown here is derived from an EMBL/GenBank/DDBJ whole genome shotgun (WGS) entry which is preliminary data.</text>
</comment>
<dbReference type="EMBL" id="SPLM01000108">
    <property type="protein sequence ID" value="TMW60087.1"/>
    <property type="molecule type" value="Genomic_DNA"/>
</dbReference>
<dbReference type="Proteomes" id="UP000794436">
    <property type="component" value="Unassembled WGS sequence"/>
</dbReference>
<accession>A0A8K1CD26</accession>
<sequence>MKRMTTRNWQEELTWLVDAYRAVLPIKELLSRIQTQYADGQVWTTLEFQDAVIDVVVHDAIVQKYAPPRSYTYRFLKQYTDAIERVMAELSDALVAELMEFVAVGRMTDRSAVDSEEMHHVTYRVPRQVARTETDITVTCRVASVFNEVGLKIWEAGWFLAEYIFAHPEQFEDRTVLELGAGVGFTGIALAKCVRTKKLILSDYAPRVMLNLRYNVEINAADLYLSPVDIDTVDWETWDPQHDSVESQPDILLAGDCVYDVAVFPYLVRVLQVFLGSETEQDGSQPRRVGIFAATIRNQATFQTFLDTLKQYRIEYEDITVESTKKMSDTPLFPYENREQFRLCKLYRSIQASSQ</sequence>
<dbReference type="AlphaFoldDB" id="A0A8K1CD26"/>
<evidence type="ECO:0000313" key="1">
    <source>
        <dbReference type="EMBL" id="TMW60087.1"/>
    </source>
</evidence>
<keyword evidence="2" id="KW-1185">Reference proteome</keyword>
<name>A0A8K1CD26_PYTOL</name>
<gene>
    <name evidence="1" type="ORF">Poli38472_000129</name>
</gene>
<dbReference type="InterPro" id="IPR029063">
    <property type="entry name" value="SAM-dependent_MTases_sf"/>
</dbReference>
<organism evidence="1 2">
    <name type="scientific">Pythium oligandrum</name>
    <name type="common">Mycoparasitic fungus</name>
    <dbReference type="NCBI Taxonomy" id="41045"/>
    <lineage>
        <taxon>Eukaryota</taxon>
        <taxon>Sar</taxon>
        <taxon>Stramenopiles</taxon>
        <taxon>Oomycota</taxon>
        <taxon>Peronosporomycetes</taxon>
        <taxon>Pythiales</taxon>
        <taxon>Pythiaceae</taxon>
        <taxon>Pythium</taxon>
    </lineage>
</organism>
<dbReference type="InterPro" id="IPR019410">
    <property type="entry name" value="Methyltransf_16"/>
</dbReference>
<dbReference type="SUPFAM" id="SSF53335">
    <property type="entry name" value="S-adenosyl-L-methionine-dependent methyltransferases"/>
    <property type="match status" value="1"/>
</dbReference>
<dbReference type="OrthoDB" id="194386at2759"/>
<evidence type="ECO:0000313" key="2">
    <source>
        <dbReference type="Proteomes" id="UP000794436"/>
    </source>
</evidence>
<proteinExistence type="predicted"/>
<dbReference type="PANTHER" id="PTHR14614:SF163">
    <property type="entry name" value="METHYLTRANSFERASE SMALL DOMAIN-CONTAINING PROTEIN"/>
    <property type="match status" value="1"/>
</dbReference>
<evidence type="ECO:0008006" key="3">
    <source>
        <dbReference type="Google" id="ProtNLM"/>
    </source>
</evidence>
<dbReference type="PANTHER" id="PTHR14614">
    <property type="entry name" value="HEPATOCELLULAR CARCINOMA-ASSOCIATED ANTIGEN"/>
    <property type="match status" value="1"/>
</dbReference>
<dbReference type="Pfam" id="PF10294">
    <property type="entry name" value="Methyltransf_16"/>
    <property type="match status" value="1"/>
</dbReference>
<reference evidence="1" key="1">
    <citation type="submission" date="2019-03" db="EMBL/GenBank/DDBJ databases">
        <title>Long read genome sequence of the mycoparasitic Pythium oligandrum ATCC 38472 isolated from sugarbeet rhizosphere.</title>
        <authorList>
            <person name="Gaulin E."/>
        </authorList>
    </citation>
    <scope>NUCLEOTIDE SEQUENCE</scope>
    <source>
        <strain evidence="1">ATCC 38472_TT</strain>
    </source>
</reference>